<evidence type="ECO:0000256" key="1">
    <source>
        <dbReference type="SAM" id="MobiDB-lite"/>
    </source>
</evidence>
<feature type="region of interest" description="Disordered" evidence="1">
    <location>
        <begin position="30"/>
        <end position="57"/>
    </location>
</feature>
<comment type="caution">
    <text evidence="2">The sequence shown here is derived from an EMBL/GenBank/DDBJ whole genome shotgun (WGS) entry which is preliminary data.</text>
</comment>
<reference evidence="3" key="1">
    <citation type="journal article" date="2019" name="Int. J. Syst. Evol. Microbiol.">
        <title>The Global Catalogue of Microorganisms (GCM) 10K type strain sequencing project: providing services to taxonomists for standard genome sequencing and annotation.</title>
        <authorList>
            <consortium name="The Broad Institute Genomics Platform"/>
            <consortium name="The Broad Institute Genome Sequencing Center for Infectious Disease"/>
            <person name="Wu L."/>
            <person name="Ma J."/>
        </authorList>
    </citation>
    <scope>NUCLEOTIDE SEQUENCE [LARGE SCALE GENOMIC DNA]</scope>
    <source>
        <strain evidence="3">CGMCC 4.7349</strain>
    </source>
</reference>
<proteinExistence type="predicted"/>
<protein>
    <submittedName>
        <fullName evidence="2">Uncharacterized protein</fullName>
    </submittedName>
</protein>
<dbReference type="RefSeq" id="WP_189176469.1">
    <property type="nucleotide sequence ID" value="NZ_BMNG01000015.1"/>
</dbReference>
<dbReference type="Proteomes" id="UP000656881">
    <property type="component" value="Unassembled WGS sequence"/>
</dbReference>
<gene>
    <name evidence="2" type="ORF">GCM10012286_62500</name>
</gene>
<dbReference type="EMBL" id="BMNG01000015">
    <property type="protein sequence ID" value="GGO53930.1"/>
    <property type="molecule type" value="Genomic_DNA"/>
</dbReference>
<accession>A0ABQ2MPK6</accession>
<name>A0ABQ2MPK6_9ACTN</name>
<feature type="compositionally biased region" description="Low complexity" evidence="1">
    <location>
        <begin position="33"/>
        <end position="47"/>
    </location>
</feature>
<organism evidence="2 3">
    <name type="scientific">Streptomyces lasiicapitis</name>
    <dbReference type="NCBI Taxonomy" id="1923961"/>
    <lineage>
        <taxon>Bacteria</taxon>
        <taxon>Bacillati</taxon>
        <taxon>Actinomycetota</taxon>
        <taxon>Actinomycetes</taxon>
        <taxon>Kitasatosporales</taxon>
        <taxon>Streptomycetaceae</taxon>
        <taxon>Streptomyces</taxon>
    </lineage>
</organism>
<keyword evidence="3" id="KW-1185">Reference proteome</keyword>
<sequence>MLHHEFQTARQAEILARAARRRLVREAEKAAKAAKAARTAADSASGADSRKRYGPAA</sequence>
<evidence type="ECO:0000313" key="2">
    <source>
        <dbReference type="EMBL" id="GGO53930.1"/>
    </source>
</evidence>
<evidence type="ECO:0000313" key="3">
    <source>
        <dbReference type="Proteomes" id="UP000656881"/>
    </source>
</evidence>